<dbReference type="InterPro" id="IPR037992">
    <property type="entry name" value="TRAPPC6/Trs33"/>
</dbReference>
<dbReference type="GO" id="GO:0030008">
    <property type="term" value="C:TRAPP complex"/>
    <property type="evidence" value="ECO:0007669"/>
    <property type="project" value="TreeGrafter"/>
</dbReference>
<dbReference type="EMBL" id="QPFP01000028">
    <property type="protein sequence ID" value="TEB29276.1"/>
    <property type="molecule type" value="Genomic_DNA"/>
</dbReference>
<dbReference type="STRING" id="71717.A0A4Y7T532"/>
<name>A0A4Y7T532_COPMI</name>
<comment type="similarity">
    <text evidence="1">Belongs to the TRAPP small subunits family. BET3 subfamily.</text>
</comment>
<dbReference type="Proteomes" id="UP000298030">
    <property type="component" value="Unassembled WGS sequence"/>
</dbReference>
<dbReference type="SUPFAM" id="SSF111126">
    <property type="entry name" value="Ligand-binding domain in the NO signalling and Golgi transport"/>
    <property type="match status" value="1"/>
</dbReference>
<reference evidence="3 4" key="1">
    <citation type="journal article" date="2019" name="Nat. Ecol. Evol.">
        <title>Megaphylogeny resolves global patterns of mushroom evolution.</title>
        <authorList>
            <person name="Varga T."/>
            <person name="Krizsan K."/>
            <person name="Foldi C."/>
            <person name="Dima B."/>
            <person name="Sanchez-Garcia M."/>
            <person name="Sanchez-Ramirez S."/>
            <person name="Szollosi G.J."/>
            <person name="Szarkandi J.G."/>
            <person name="Papp V."/>
            <person name="Albert L."/>
            <person name="Andreopoulos W."/>
            <person name="Angelini C."/>
            <person name="Antonin V."/>
            <person name="Barry K.W."/>
            <person name="Bougher N.L."/>
            <person name="Buchanan P."/>
            <person name="Buyck B."/>
            <person name="Bense V."/>
            <person name="Catcheside P."/>
            <person name="Chovatia M."/>
            <person name="Cooper J."/>
            <person name="Damon W."/>
            <person name="Desjardin D."/>
            <person name="Finy P."/>
            <person name="Geml J."/>
            <person name="Haridas S."/>
            <person name="Hughes K."/>
            <person name="Justo A."/>
            <person name="Karasinski D."/>
            <person name="Kautmanova I."/>
            <person name="Kiss B."/>
            <person name="Kocsube S."/>
            <person name="Kotiranta H."/>
            <person name="LaButti K.M."/>
            <person name="Lechner B.E."/>
            <person name="Liimatainen K."/>
            <person name="Lipzen A."/>
            <person name="Lukacs Z."/>
            <person name="Mihaltcheva S."/>
            <person name="Morgado L.N."/>
            <person name="Niskanen T."/>
            <person name="Noordeloos M.E."/>
            <person name="Ohm R.A."/>
            <person name="Ortiz-Santana B."/>
            <person name="Ovrebo C."/>
            <person name="Racz N."/>
            <person name="Riley R."/>
            <person name="Savchenko A."/>
            <person name="Shiryaev A."/>
            <person name="Soop K."/>
            <person name="Spirin V."/>
            <person name="Szebenyi C."/>
            <person name="Tomsovsky M."/>
            <person name="Tulloss R.E."/>
            <person name="Uehling J."/>
            <person name="Grigoriev I.V."/>
            <person name="Vagvolgyi C."/>
            <person name="Papp T."/>
            <person name="Martin F.M."/>
            <person name="Miettinen O."/>
            <person name="Hibbett D.S."/>
            <person name="Nagy L.G."/>
        </authorList>
    </citation>
    <scope>NUCLEOTIDE SEQUENCE [LARGE SCALE GENOMIC DNA]</scope>
    <source>
        <strain evidence="3 4">FP101781</strain>
    </source>
</reference>
<dbReference type="CDD" id="cd14944">
    <property type="entry name" value="TRAPPC6A_Trs33"/>
    <property type="match status" value="1"/>
</dbReference>
<dbReference type="GO" id="GO:0006888">
    <property type="term" value="P:endoplasmic reticulum to Golgi vesicle-mediated transport"/>
    <property type="evidence" value="ECO:0007669"/>
    <property type="project" value="TreeGrafter"/>
</dbReference>
<evidence type="ECO:0000313" key="4">
    <source>
        <dbReference type="Proteomes" id="UP000298030"/>
    </source>
</evidence>
<dbReference type="Gene3D" id="3.30.1380.20">
    <property type="entry name" value="Trafficking protein particle complex subunit 3"/>
    <property type="match status" value="1"/>
</dbReference>
<proteinExistence type="inferred from homology"/>
<feature type="compositionally biased region" description="Polar residues" evidence="2">
    <location>
        <begin position="93"/>
        <end position="109"/>
    </location>
</feature>
<dbReference type="InterPro" id="IPR024096">
    <property type="entry name" value="NO_sig/Golgi_transp_ligand-bd"/>
</dbReference>
<comment type="caution">
    <text evidence="3">The sequence shown here is derived from an EMBL/GenBank/DDBJ whole genome shotgun (WGS) entry which is preliminary data.</text>
</comment>
<protein>
    <submittedName>
        <fullName evidence="3">Transport protein particle component</fullName>
    </submittedName>
</protein>
<evidence type="ECO:0000256" key="2">
    <source>
        <dbReference type="SAM" id="MobiDB-lite"/>
    </source>
</evidence>
<dbReference type="InterPro" id="IPR007194">
    <property type="entry name" value="TRAPP_component"/>
</dbReference>
<dbReference type="Pfam" id="PF04051">
    <property type="entry name" value="TRAPP"/>
    <property type="match status" value="1"/>
</dbReference>
<feature type="region of interest" description="Disordered" evidence="2">
    <location>
        <begin position="74"/>
        <end position="118"/>
    </location>
</feature>
<evidence type="ECO:0000256" key="1">
    <source>
        <dbReference type="ARBA" id="ARBA00006218"/>
    </source>
</evidence>
<dbReference type="GO" id="GO:0005801">
    <property type="term" value="C:cis-Golgi network"/>
    <property type="evidence" value="ECO:0007669"/>
    <property type="project" value="TreeGrafter"/>
</dbReference>
<sequence>MASRASTSSLAPATLAALSDPPAKLVDGAAFDYFLIEMASTLRESAAVAYARAKRVEQEMLEAGLLPVNPTATATQASMSKKAGGGPPGARDSVTSLSSTRGSKSNAAASQIDEEDEPLRSRLETIGVQVGSRFVERLCAHRQPFDDTLEVMKFVCKDVWVALFDKQVDNLRTNRRGMFQLSDACFKPIQRVSSYLGRGESVKKARVYATFPAGVVRGILQTMGYSGTVVPEITSVPQCTLKVNIKLPKSEMAV</sequence>
<accession>A0A4Y7T532</accession>
<dbReference type="PANTHER" id="PTHR12817">
    <property type="entry name" value="TRAFFICKING PROTEIN PARTICLE COMPLEX SUBUNIT 6B"/>
    <property type="match status" value="1"/>
</dbReference>
<dbReference type="PANTHER" id="PTHR12817:SF0">
    <property type="entry name" value="GEO08327P1"/>
    <property type="match status" value="1"/>
</dbReference>
<dbReference type="AlphaFoldDB" id="A0A4Y7T532"/>
<organism evidence="3 4">
    <name type="scientific">Coprinellus micaceus</name>
    <name type="common">Glistening ink-cap mushroom</name>
    <name type="synonym">Coprinus micaceus</name>
    <dbReference type="NCBI Taxonomy" id="71717"/>
    <lineage>
        <taxon>Eukaryota</taxon>
        <taxon>Fungi</taxon>
        <taxon>Dikarya</taxon>
        <taxon>Basidiomycota</taxon>
        <taxon>Agaricomycotina</taxon>
        <taxon>Agaricomycetes</taxon>
        <taxon>Agaricomycetidae</taxon>
        <taxon>Agaricales</taxon>
        <taxon>Agaricineae</taxon>
        <taxon>Psathyrellaceae</taxon>
        <taxon>Coprinellus</taxon>
    </lineage>
</organism>
<dbReference type="GO" id="GO:0005802">
    <property type="term" value="C:trans-Golgi network"/>
    <property type="evidence" value="ECO:0007669"/>
    <property type="project" value="TreeGrafter"/>
</dbReference>
<evidence type="ECO:0000313" key="3">
    <source>
        <dbReference type="EMBL" id="TEB29276.1"/>
    </source>
</evidence>
<gene>
    <name evidence="3" type="ORF">FA13DRAFT_1734950</name>
</gene>
<dbReference type="OrthoDB" id="941624at2759"/>
<keyword evidence="4" id="KW-1185">Reference proteome</keyword>